<dbReference type="OMA" id="RKEEWTQ"/>
<gene>
    <name evidence="8" type="ORF">ZOSMA_31G00820</name>
</gene>
<reference evidence="9" key="1">
    <citation type="journal article" date="2016" name="Nature">
        <title>The genome of the seagrass Zostera marina reveals angiosperm adaptation to the sea.</title>
        <authorList>
            <person name="Olsen J.L."/>
            <person name="Rouze P."/>
            <person name="Verhelst B."/>
            <person name="Lin Y.-C."/>
            <person name="Bayer T."/>
            <person name="Collen J."/>
            <person name="Dattolo E."/>
            <person name="De Paoli E."/>
            <person name="Dittami S."/>
            <person name="Maumus F."/>
            <person name="Michel G."/>
            <person name="Kersting A."/>
            <person name="Lauritano C."/>
            <person name="Lohaus R."/>
            <person name="Toepel M."/>
            <person name="Tonon T."/>
            <person name="Vanneste K."/>
            <person name="Amirebrahimi M."/>
            <person name="Brakel J."/>
            <person name="Bostroem C."/>
            <person name="Chovatia M."/>
            <person name="Grimwood J."/>
            <person name="Jenkins J.W."/>
            <person name="Jueterbock A."/>
            <person name="Mraz A."/>
            <person name="Stam W.T."/>
            <person name="Tice H."/>
            <person name="Bornberg-Bauer E."/>
            <person name="Green P.J."/>
            <person name="Pearson G.A."/>
            <person name="Procaccini G."/>
            <person name="Duarte C.M."/>
            <person name="Schmutz J."/>
            <person name="Reusch T.B.H."/>
            <person name="Van de Peer Y."/>
        </authorList>
    </citation>
    <scope>NUCLEOTIDE SEQUENCE [LARGE SCALE GENOMIC DNA]</scope>
    <source>
        <strain evidence="9">cv. Finnish</strain>
    </source>
</reference>
<dbReference type="PANTHER" id="PTHR11062">
    <property type="entry name" value="EXOSTOSIN HEPARAN SULFATE GLYCOSYLTRANSFERASE -RELATED"/>
    <property type="match status" value="1"/>
</dbReference>
<keyword evidence="9" id="KW-1185">Reference proteome</keyword>
<evidence type="ECO:0000313" key="8">
    <source>
        <dbReference type="EMBL" id="KMZ65494.1"/>
    </source>
</evidence>
<sequence length="495" mass="57334">MFSADFSLNKIPKSTSVKSLVSEMAMERNTINLHSIGSIKRRPMFCSFSLVTLLCFASWFLILGTTNRPISHHYESLPNTTIMSTADFNKHIQFSSRDSSSLFSSHRRCDPTKATLKVFMYDLPPEFHFGLLGWKPERDNQIWPDVASQTPHHPGGLNLQHSVEYWLTLDLLSSTYPQRNEPCTAVRVENSQEADVLFVPFFSSLSYNRHSTLISSGIVTRNQLLQEKMVEFLMVQEEWKRSGGYDHIILAHHPNSMFDVRMKLWPCMFILSDFGRYPPNVANVNKDIIAPYKHMIKQFINDSTRYDDRPILLFFQGAIQRKDGGFIRRNLFKILKHEKDVHFSFGSVRDNGIRNASSGMHSSKFCLNIAGDTPSSNRLFDAIASHCVPVIVSDEIELPFEDVLDYSEFCVFVRTSDALKKGFLVNLVQNISKDEWTRMWNRLKQVEGYFEYQYPSLKDDAVQMIWQAVARKVHRIKLKLNRSRRFAKFEEKIKI</sequence>
<dbReference type="GO" id="GO:0016757">
    <property type="term" value="F:glycosyltransferase activity"/>
    <property type="evidence" value="ECO:0007669"/>
    <property type="project" value="UniProtKB-KW"/>
</dbReference>
<dbReference type="AlphaFoldDB" id="A0A0K9P941"/>
<evidence type="ECO:0000256" key="1">
    <source>
        <dbReference type="ARBA" id="ARBA00004323"/>
    </source>
</evidence>
<dbReference type="EMBL" id="LFYR01001032">
    <property type="protein sequence ID" value="KMZ65494.1"/>
    <property type="molecule type" value="Genomic_DNA"/>
</dbReference>
<name>A0A0K9P941_ZOSMR</name>
<evidence type="ECO:0000256" key="3">
    <source>
        <dbReference type="ARBA" id="ARBA00022676"/>
    </source>
</evidence>
<proteinExistence type="inferred from homology"/>
<keyword evidence="6" id="KW-0472">Membrane</keyword>
<dbReference type="Proteomes" id="UP000036987">
    <property type="component" value="Unassembled WGS sequence"/>
</dbReference>
<evidence type="ECO:0000256" key="4">
    <source>
        <dbReference type="ARBA" id="ARBA00022968"/>
    </source>
</evidence>
<keyword evidence="6" id="KW-1133">Transmembrane helix</keyword>
<dbReference type="Pfam" id="PF03016">
    <property type="entry name" value="Exostosin_GT47"/>
    <property type="match status" value="1"/>
</dbReference>
<evidence type="ECO:0000256" key="6">
    <source>
        <dbReference type="SAM" id="Phobius"/>
    </source>
</evidence>
<evidence type="ECO:0000256" key="2">
    <source>
        <dbReference type="ARBA" id="ARBA00010271"/>
    </source>
</evidence>
<comment type="similarity">
    <text evidence="2">Belongs to the glycosyltransferase 47 family.</text>
</comment>
<accession>A0A0K9P941</accession>
<keyword evidence="4" id="KW-0735">Signal-anchor</keyword>
<keyword evidence="8" id="KW-0808">Transferase</keyword>
<evidence type="ECO:0000256" key="5">
    <source>
        <dbReference type="ARBA" id="ARBA00023034"/>
    </source>
</evidence>
<comment type="subcellular location">
    <subcellularLocation>
        <location evidence="1">Golgi apparatus membrane</location>
        <topology evidence="1">Single-pass type II membrane protein</topology>
    </subcellularLocation>
</comment>
<dbReference type="PANTHER" id="PTHR11062:SF99">
    <property type="entry name" value="EXOSTOSIN FAMILY PROTEIN"/>
    <property type="match status" value="1"/>
</dbReference>
<evidence type="ECO:0000313" key="9">
    <source>
        <dbReference type="Proteomes" id="UP000036987"/>
    </source>
</evidence>
<dbReference type="STRING" id="29655.A0A0K9P941"/>
<dbReference type="InterPro" id="IPR004263">
    <property type="entry name" value="Exostosin"/>
</dbReference>
<feature type="domain" description="Exostosin GT47" evidence="7">
    <location>
        <begin position="114"/>
        <end position="426"/>
    </location>
</feature>
<feature type="transmembrane region" description="Helical" evidence="6">
    <location>
        <begin position="44"/>
        <end position="62"/>
    </location>
</feature>
<keyword evidence="5" id="KW-0333">Golgi apparatus</keyword>
<protein>
    <submittedName>
        <fullName evidence="8">Glycosyltransferase, family GT47</fullName>
    </submittedName>
</protein>
<evidence type="ECO:0000259" key="7">
    <source>
        <dbReference type="Pfam" id="PF03016"/>
    </source>
</evidence>
<dbReference type="InterPro" id="IPR040911">
    <property type="entry name" value="Exostosin_GT47"/>
</dbReference>
<comment type="caution">
    <text evidence="8">The sequence shown here is derived from an EMBL/GenBank/DDBJ whole genome shotgun (WGS) entry which is preliminary data.</text>
</comment>
<organism evidence="8 9">
    <name type="scientific">Zostera marina</name>
    <name type="common">Eelgrass</name>
    <dbReference type="NCBI Taxonomy" id="29655"/>
    <lineage>
        <taxon>Eukaryota</taxon>
        <taxon>Viridiplantae</taxon>
        <taxon>Streptophyta</taxon>
        <taxon>Embryophyta</taxon>
        <taxon>Tracheophyta</taxon>
        <taxon>Spermatophyta</taxon>
        <taxon>Magnoliopsida</taxon>
        <taxon>Liliopsida</taxon>
        <taxon>Zosteraceae</taxon>
        <taxon>Zostera</taxon>
    </lineage>
</organism>
<dbReference type="GO" id="GO:0000139">
    <property type="term" value="C:Golgi membrane"/>
    <property type="evidence" value="ECO:0007669"/>
    <property type="project" value="UniProtKB-SubCell"/>
</dbReference>
<keyword evidence="6" id="KW-0812">Transmembrane</keyword>
<dbReference type="OrthoDB" id="1924787at2759"/>
<keyword evidence="3" id="KW-0328">Glycosyltransferase</keyword>